<dbReference type="PANTHER" id="PTHR47235:SF1">
    <property type="entry name" value="BLR6548 PROTEIN"/>
    <property type="match status" value="1"/>
</dbReference>
<proteinExistence type="inferred from homology"/>
<dbReference type="InterPro" id="IPR036909">
    <property type="entry name" value="Cyt_c-like_dom_sf"/>
</dbReference>
<dbReference type="InterPro" id="IPR028081">
    <property type="entry name" value="Leu-bd"/>
</dbReference>
<dbReference type="Proteomes" id="UP001221411">
    <property type="component" value="Unassembled WGS sequence"/>
</dbReference>
<keyword evidence="3 6" id="KW-0479">Metal-binding</keyword>
<dbReference type="SUPFAM" id="SSF53822">
    <property type="entry name" value="Periplasmic binding protein-like I"/>
    <property type="match status" value="1"/>
</dbReference>
<dbReference type="RefSeq" id="WP_271927641.1">
    <property type="nucleotide sequence ID" value="NZ_JAQNDO010000001.1"/>
</dbReference>
<dbReference type="PROSITE" id="PS51257">
    <property type="entry name" value="PROKAR_LIPOPROTEIN"/>
    <property type="match status" value="1"/>
</dbReference>
<feature type="domain" description="Cytochrome c" evidence="7">
    <location>
        <begin position="63"/>
        <end position="161"/>
    </location>
</feature>
<evidence type="ECO:0000256" key="6">
    <source>
        <dbReference type="PROSITE-ProRule" id="PRU00433"/>
    </source>
</evidence>
<dbReference type="SUPFAM" id="SSF46626">
    <property type="entry name" value="Cytochrome c"/>
    <property type="match status" value="1"/>
</dbReference>
<dbReference type="Gene3D" id="3.40.50.2300">
    <property type="match status" value="2"/>
</dbReference>
<evidence type="ECO:0000256" key="4">
    <source>
        <dbReference type="ARBA" id="ARBA00022729"/>
    </source>
</evidence>
<reference evidence="8 9" key="1">
    <citation type="submission" date="2022-11" db="EMBL/GenBank/DDBJ databases">
        <title>Minimal conservation of predation-associated metabolite biosynthetic gene clusters underscores biosynthetic potential of Myxococcota including descriptions for ten novel species: Archangium lansinium sp. nov., Myxococcus landrumus sp. nov., Nannocystis bai.</title>
        <authorList>
            <person name="Ahearne A."/>
            <person name="Stevens C."/>
            <person name="Dowd S."/>
        </authorList>
    </citation>
    <scope>NUCLEOTIDE SEQUENCE [LARGE SCALE GENOMIC DNA]</scope>
    <source>
        <strain evidence="8 9">RJM3</strain>
    </source>
</reference>
<evidence type="ECO:0000313" key="8">
    <source>
        <dbReference type="EMBL" id="MDC0748633.1"/>
    </source>
</evidence>
<dbReference type="Pfam" id="PF13458">
    <property type="entry name" value="Peripla_BP_6"/>
    <property type="match status" value="1"/>
</dbReference>
<evidence type="ECO:0000256" key="2">
    <source>
        <dbReference type="ARBA" id="ARBA00022617"/>
    </source>
</evidence>
<keyword evidence="4" id="KW-0732">Signal</keyword>
<name>A0ABT5F3G7_9BACT</name>
<gene>
    <name evidence="8" type="ORF">POL67_45315</name>
</gene>
<evidence type="ECO:0000256" key="3">
    <source>
        <dbReference type="ARBA" id="ARBA00022723"/>
    </source>
</evidence>
<evidence type="ECO:0000313" key="9">
    <source>
        <dbReference type="Proteomes" id="UP001221411"/>
    </source>
</evidence>
<accession>A0ABT5F3G7</accession>
<protein>
    <submittedName>
        <fullName evidence="8">ABC transporter substrate-binding protein</fullName>
    </submittedName>
</protein>
<keyword evidence="5 6" id="KW-0408">Iron</keyword>
<keyword evidence="2 6" id="KW-0349">Heme</keyword>
<dbReference type="InterPro" id="IPR028082">
    <property type="entry name" value="Peripla_BP_I"/>
</dbReference>
<organism evidence="8 9">
    <name type="scientific">Polyangium mundeleinium</name>
    <dbReference type="NCBI Taxonomy" id="2995306"/>
    <lineage>
        <taxon>Bacteria</taxon>
        <taxon>Pseudomonadati</taxon>
        <taxon>Myxococcota</taxon>
        <taxon>Polyangia</taxon>
        <taxon>Polyangiales</taxon>
        <taxon>Polyangiaceae</taxon>
        <taxon>Polyangium</taxon>
    </lineage>
</organism>
<dbReference type="PANTHER" id="PTHR47235">
    <property type="entry name" value="BLR6548 PROTEIN"/>
    <property type="match status" value="1"/>
</dbReference>
<dbReference type="PROSITE" id="PS51007">
    <property type="entry name" value="CYTC"/>
    <property type="match status" value="1"/>
</dbReference>
<dbReference type="EMBL" id="JAQNDO010000001">
    <property type="protein sequence ID" value="MDC0748633.1"/>
    <property type="molecule type" value="Genomic_DNA"/>
</dbReference>
<comment type="similarity">
    <text evidence="1">Belongs to the leucine-binding protein family.</text>
</comment>
<dbReference type="Gene3D" id="1.10.760.10">
    <property type="entry name" value="Cytochrome c-like domain"/>
    <property type="match status" value="1"/>
</dbReference>
<evidence type="ECO:0000259" key="7">
    <source>
        <dbReference type="PROSITE" id="PS51007"/>
    </source>
</evidence>
<sequence length="524" mass="54492">MIERWGMSAVVLMGACLLLGGSESRPEAPRDRGASCASLGPAARRGKAIYHQGRGAEGEPIVGLVGDGSAMLSGASAACARCHGFSGEGTEEGGIAAPALTPESLFSPDARKGRPGHDDATLLAAIRDGHVGARRLGPAMPRFTLDTSALADLRAYLVCLGHEREPGVSEGVIRVGAAWPMSGPAMAQGAAMAAAAANVFAEIEAQGGVFRRRIELVLEDSNGPGGPHAAAARLARREVFAMMSSPIAAEPLRDDEGEEIPHLAPLGPTPPDAERVFQVRPGLDMLAQIVLAHAATSRRSPAFHVIAPDDAAGRLLRDGLARGQAARRDLPAPSEWLFVPGSLDATAAAAEARARVPDAILFGGTAEELGAFVRALSSADEVPIYAPSAILGDAPAALDPRAARRTLFVHAGPVDDRVSAKVRDLRARLQARGAPAGRIGLAISAEVAARTLIEGLRRAGGRPTRRAFVAALETLRDFEAGLSAPLSFSRGNHVGVTGAYVVRVDPIAREIVRVSEWLTVAPHR</sequence>
<evidence type="ECO:0000256" key="1">
    <source>
        <dbReference type="ARBA" id="ARBA00010062"/>
    </source>
</evidence>
<dbReference type="InterPro" id="IPR009056">
    <property type="entry name" value="Cyt_c-like_dom"/>
</dbReference>
<evidence type="ECO:0000256" key="5">
    <source>
        <dbReference type="ARBA" id="ARBA00023004"/>
    </source>
</evidence>
<keyword evidence="9" id="KW-1185">Reference proteome</keyword>
<comment type="caution">
    <text evidence="8">The sequence shown here is derived from an EMBL/GenBank/DDBJ whole genome shotgun (WGS) entry which is preliminary data.</text>
</comment>